<reference evidence="5" key="1">
    <citation type="journal article" date="2014" name="Front. Microbiol.">
        <title>High frequency of phylogenetically diverse reductive dehalogenase-homologous genes in deep subseafloor sedimentary metagenomes.</title>
        <authorList>
            <person name="Kawai M."/>
            <person name="Futagami T."/>
            <person name="Toyoda A."/>
            <person name="Takaki Y."/>
            <person name="Nishi S."/>
            <person name="Hori S."/>
            <person name="Arai W."/>
            <person name="Tsubouchi T."/>
            <person name="Morono Y."/>
            <person name="Uchiyama I."/>
            <person name="Ito T."/>
            <person name="Fujiyama A."/>
            <person name="Inagaki F."/>
            <person name="Takami H."/>
        </authorList>
    </citation>
    <scope>NUCLEOTIDE SEQUENCE</scope>
    <source>
        <strain evidence="5">Expedition CK06-06</strain>
    </source>
</reference>
<evidence type="ECO:0008006" key="6">
    <source>
        <dbReference type="Google" id="ProtNLM"/>
    </source>
</evidence>
<keyword evidence="3" id="KW-0378">Hydrolase</keyword>
<keyword evidence="2" id="KW-0479">Metal-binding</keyword>
<dbReference type="Gene3D" id="3.40.50.10310">
    <property type="entry name" value="Creatininase"/>
    <property type="match status" value="1"/>
</dbReference>
<evidence type="ECO:0000313" key="5">
    <source>
        <dbReference type="EMBL" id="GAG75115.1"/>
    </source>
</evidence>
<keyword evidence="4" id="KW-0862">Zinc</keyword>
<dbReference type="PANTHER" id="PTHR35005">
    <property type="entry name" value="3-DEHYDRO-SCYLLO-INOSOSE HYDROLASE"/>
    <property type="match status" value="1"/>
</dbReference>
<proteinExistence type="predicted"/>
<dbReference type="SUPFAM" id="SSF102215">
    <property type="entry name" value="Creatininase"/>
    <property type="match status" value="1"/>
</dbReference>
<dbReference type="PANTHER" id="PTHR35005:SF1">
    <property type="entry name" value="2-AMINO-5-FORMYLAMINO-6-RIBOSYLAMINOPYRIMIDIN-4(3H)-ONE 5'-MONOPHOSPHATE DEFORMYLASE"/>
    <property type="match status" value="1"/>
</dbReference>
<dbReference type="AlphaFoldDB" id="X0ZZ39"/>
<dbReference type="GO" id="GO:0046872">
    <property type="term" value="F:metal ion binding"/>
    <property type="evidence" value="ECO:0007669"/>
    <property type="project" value="UniProtKB-KW"/>
</dbReference>
<evidence type="ECO:0000256" key="1">
    <source>
        <dbReference type="ARBA" id="ARBA00001947"/>
    </source>
</evidence>
<dbReference type="InterPro" id="IPR003785">
    <property type="entry name" value="Creatininase/forma_Hydrolase"/>
</dbReference>
<sequence length="53" mass="5654">MQWSELSGPKVEKFAQTTDVAILPLGCIEMHGPHLPTGTDGIHAGAIATRQLK</sequence>
<name>X0ZZ39_9ZZZZ</name>
<dbReference type="Pfam" id="PF02633">
    <property type="entry name" value="Creatininase"/>
    <property type="match status" value="1"/>
</dbReference>
<dbReference type="GO" id="GO:0016811">
    <property type="term" value="F:hydrolase activity, acting on carbon-nitrogen (but not peptide) bonds, in linear amides"/>
    <property type="evidence" value="ECO:0007669"/>
    <property type="project" value="TreeGrafter"/>
</dbReference>
<dbReference type="EMBL" id="BART01018438">
    <property type="protein sequence ID" value="GAG75115.1"/>
    <property type="molecule type" value="Genomic_DNA"/>
</dbReference>
<organism evidence="5">
    <name type="scientific">marine sediment metagenome</name>
    <dbReference type="NCBI Taxonomy" id="412755"/>
    <lineage>
        <taxon>unclassified sequences</taxon>
        <taxon>metagenomes</taxon>
        <taxon>ecological metagenomes</taxon>
    </lineage>
</organism>
<accession>X0ZZ39</accession>
<evidence type="ECO:0000256" key="4">
    <source>
        <dbReference type="ARBA" id="ARBA00022833"/>
    </source>
</evidence>
<comment type="cofactor">
    <cofactor evidence="1">
        <name>Zn(2+)</name>
        <dbReference type="ChEBI" id="CHEBI:29105"/>
    </cofactor>
</comment>
<comment type="caution">
    <text evidence="5">The sequence shown here is derived from an EMBL/GenBank/DDBJ whole genome shotgun (WGS) entry which is preliminary data.</text>
</comment>
<evidence type="ECO:0000256" key="3">
    <source>
        <dbReference type="ARBA" id="ARBA00022801"/>
    </source>
</evidence>
<protein>
    <recommendedName>
        <fullName evidence="6">Creatininase</fullName>
    </recommendedName>
</protein>
<dbReference type="InterPro" id="IPR024087">
    <property type="entry name" value="Creatininase-like_sf"/>
</dbReference>
<evidence type="ECO:0000256" key="2">
    <source>
        <dbReference type="ARBA" id="ARBA00022723"/>
    </source>
</evidence>
<gene>
    <name evidence="5" type="ORF">S01H4_34811</name>
</gene>
<dbReference type="GO" id="GO:0009231">
    <property type="term" value="P:riboflavin biosynthetic process"/>
    <property type="evidence" value="ECO:0007669"/>
    <property type="project" value="TreeGrafter"/>
</dbReference>